<dbReference type="KEGG" id="phm:PSMK_06110"/>
<gene>
    <name evidence="3" type="ordered locus">PSMK_06110</name>
</gene>
<name>I0IBY2_PHYMF</name>
<keyword evidence="2" id="KW-1133">Transmembrane helix</keyword>
<sequence>MSTSPPAPSTRAGFTLIELLVVISIIALLIGILLPALGAARNTARLSACLSNQRQISIAYAVYAADFKETWPLAFGLGTFFSSPPMPFMSWNETHLWPQMQGREQPWNFDNVVSSVFVCPEYEKSSVAQPHDISFGMNQMLPSVGSTGPSGPVPFYWDYKKPEQIKDATGAMVVIDNNGSAISGQAAQMQTLKEVSDRHMNAVTMQFADGHAESRKFEEIPPNLEADGATSAGHAEDTFWRGD</sequence>
<feature type="transmembrane region" description="Helical" evidence="2">
    <location>
        <begin position="12"/>
        <end position="37"/>
    </location>
</feature>
<protein>
    <recommendedName>
        <fullName evidence="5">Prepilin-type N-terminal cleavage/methylation domain-containing protein</fullName>
    </recommendedName>
</protein>
<evidence type="ECO:0000256" key="2">
    <source>
        <dbReference type="SAM" id="Phobius"/>
    </source>
</evidence>
<dbReference type="RefSeq" id="WP_014435990.1">
    <property type="nucleotide sequence ID" value="NC_017080.1"/>
</dbReference>
<evidence type="ECO:0000313" key="3">
    <source>
        <dbReference type="EMBL" id="BAM02770.1"/>
    </source>
</evidence>
<dbReference type="EMBL" id="AP012338">
    <property type="protein sequence ID" value="BAM02770.1"/>
    <property type="molecule type" value="Genomic_DNA"/>
</dbReference>
<dbReference type="InterPro" id="IPR012902">
    <property type="entry name" value="N_methyl_site"/>
</dbReference>
<keyword evidence="4" id="KW-1185">Reference proteome</keyword>
<keyword evidence="2" id="KW-0472">Membrane</keyword>
<dbReference type="PANTHER" id="PTHR30093:SF2">
    <property type="entry name" value="TYPE II SECRETION SYSTEM PROTEIN H"/>
    <property type="match status" value="1"/>
</dbReference>
<feature type="region of interest" description="Disordered" evidence="1">
    <location>
        <begin position="221"/>
        <end position="243"/>
    </location>
</feature>
<dbReference type="InterPro" id="IPR045584">
    <property type="entry name" value="Pilin-like"/>
</dbReference>
<organism evidence="3 4">
    <name type="scientific">Phycisphaera mikurensis (strain NBRC 102666 / KCTC 22515 / FYK2301M01)</name>
    <dbReference type="NCBI Taxonomy" id="1142394"/>
    <lineage>
        <taxon>Bacteria</taxon>
        <taxon>Pseudomonadati</taxon>
        <taxon>Planctomycetota</taxon>
        <taxon>Phycisphaerae</taxon>
        <taxon>Phycisphaerales</taxon>
        <taxon>Phycisphaeraceae</taxon>
        <taxon>Phycisphaera</taxon>
    </lineage>
</organism>
<evidence type="ECO:0000313" key="4">
    <source>
        <dbReference type="Proteomes" id="UP000007881"/>
    </source>
</evidence>
<dbReference type="SUPFAM" id="SSF54523">
    <property type="entry name" value="Pili subunits"/>
    <property type="match status" value="1"/>
</dbReference>
<evidence type="ECO:0000256" key="1">
    <source>
        <dbReference type="SAM" id="MobiDB-lite"/>
    </source>
</evidence>
<dbReference type="AlphaFoldDB" id="I0IBY2"/>
<proteinExistence type="predicted"/>
<evidence type="ECO:0008006" key="5">
    <source>
        <dbReference type="Google" id="ProtNLM"/>
    </source>
</evidence>
<keyword evidence="2" id="KW-0812">Transmembrane</keyword>
<dbReference type="PANTHER" id="PTHR30093">
    <property type="entry name" value="GENERAL SECRETION PATHWAY PROTEIN G"/>
    <property type="match status" value="1"/>
</dbReference>
<accession>I0IBY2</accession>
<reference evidence="3 4" key="1">
    <citation type="submission" date="2012-02" db="EMBL/GenBank/DDBJ databases">
        <title>Complete genome sequence of Phycisphaera mikurensis NBRC 102666.</title>
        <authorList>
            <person name="Ankai A."/>
            <person name="Hosoyama A."/>
            <person name="Terui Y."/>
            <person name="Sekine M."/>
            <person name="Fukai R."/>
            <person name="Kato Y."/>
            <person name="Nakamura S."/>
            <person name="Yamada-Narita S."/>
            <person name="Kawakoshi A."/>
            <person name="Fukunaga Y."/>
            <person name="Yamazaki S."/>
            <person name="Fujita N."/>
        </authorList>
    </citation>
    <scope>NUCLEOTIDE SEQUENCE [LARGE SCALE GENOMIC DNA]</scope>
    <source>
        <strain evidence="4">NBRC 102666 / KCTC 22515 / FYK2301M01</strain>
    </source>
</reference>
<dbReference type="NCBIfam" id="TIGR02532">
    <property type="entry name" value="IV_pilin_GFxxxE"/>
    <property type="match status" value="1"/>
</dbReference>
<dbReference type="eggNOG" id="COG2165">
    <property type="taxonomic scope" value="Bacteria"/>
</dbReference>
<dbReference type="HOGENOM" id="CLU_041661_3_0_0"/>
<dbReference type="Pfam" id="PF07963">
    <property type="entry name" value="N_methyl"/>
    <property type="match status" value="1"/>
</dbReference>
<dbReference type="PROSITE" id="PS00409">
    <property type="entry name" value="PROKAR_NTER_METHYL"/>
    <property type="match status" value="1"/>
</dbReference>
<dbReference type="Gene3D" id="3.30.700.10">
    <property type="entry name" value="Glycoprotein, Type 4 Pilin"/>
    <property type="match status" value="1"/>
</dbReference>
<dbReference type="STRING" id="1142394.PSMK_06110"/>
<dbReference type="Proteomes" id="UP000007881">
    <property type="component" value="Chromosome"/>
</dbReference>
<dbReference type="OrthoDB" id="258730at2"/>
<feature type="compositionally biased region" description="Basic and acidic residues" evidence="1">
    <location>
        <begin position="234"/>
        <end position="243"/>
    </location>
</feature>